<sequence length="149" mass="16225">MFRGILGANENHTNKVINLHLLIILFASHCFYDVSAAQPDLIDDNFATDHQRFSFNSATYQFKIKNCTFTSCSDFSEGGGALELDISDGAQMSIINSTFTQCASSDGGDINAWLGTGGNLTISDTNFVECNISNNGEKYTQQLMVLTVS</sequence>
<keyword evidence="1" id="KW-0732">Signal</keyword>
<dbReference type="AlphaFoldDB" id="A0A5J4U2P8"/>
<protein>
    <recommendedName>
        <fullName evidence="4">Cyanovirin-N domain-containing protein</fullName>
    </recommendedName>
</protein>
<feature type="signal peptide" evidence="1">
    <location>
        <begin position="1"/>
        <end position="36"/>
    </location>
</feature>
<dbReference type="SUPFAM" id="SSF51126">
    <property type="entry name" value="Pectin lyase-like"/>
    <property type="match status" value="1"/>
</dbReference>
<dbReference type="InterPro" id="IPR011050">
    <property type="entry name" value="Pectin_lyase_fold/virulence"/>
</dbReference>
<dbReference type="Proteomes" id="UP000324800">
    <property type="component" value="Unassembled WGS sequence"/>
</dbReference>
<reference evidence="2 3" key="1">
    <citation type="submission" date="2019-03" db="EMBL/GenBank/DDBJ databases">
        <title>Single cell metagenomics reveals metabolic interactions within the superorganism composed of flagellate Streblomastix strix and complex community of Bacteroidetes bacteria on its surface.</title>
        <authorList>
            <person name="Treitli S.C."/>
            <person name="Kolisko M."/>
            <person name="Husnik F."/>
            <person name="Keeling P."/>
            <person name="Hampl V."/>
        </authorList>
    </citation>
    <scope>NUCLEOTIDE SEQUENCE [LARGE SCALE GENOMIC DNA]</scope>
    <source>
        <strain evidence="2">ST1C</strain>
    </source>
</reference>
<name>A0A5J4U2P8_9EUKA</name>
<proteinExistence type="predicted"/>
<evidence type="ECO:0000313" key="3">
    <source>
        <dbReference type="Proteomes" id="UP000324800"/>
    </source>
</evidence>
<feature type="chain" id="PRO_5023810039" description="Cyanovirin-N domain-containing protein" evidence="1">
    <location>
        <begin position="37"/>
        <end position="149"/>
    </location>
</feature>
<gene>
    <name evidence="2" type="ORF">EZS28_040034</name>
</gene>
<evidence type="ECO:0000313" key="2">
    <source>
        <dbReference type="EMBL" id="KAA6364440.1"/>
    </source>
</evidence>
<comment type="caution">
    <text evidence="2">The sequence shown here is derived from an EMBL/GenBank/DDBJ whole genome shotgun (WGS) entry which is preliminary data.</text>
</comment>
<dbReference type="EMBL" id="SNRW01021660">
    <property type="protein sequence ID" value="KAA6364440.1"/>
    <property type="molecule type" value="Genomic_DNA"/>
</dbReference>
<evidence type="ECO:0008006" key="4">
    <source>
        <dbReference type="Google" id="ProtNLM"/>
    </source>
</evidence>
<accession>A0A5J4U2P8</accession>
<evidence type="ECO:0000256" key="1">
    <source>
        <dbReference type="SAM" id="SignalP"/>
    </source>
</evidence>
<organism evidence="2 3">
    <name type="scientific">Streblomastix strix</name>
    <dbReference type="NCBI Taxonomy" id="222440"/>
    <lineage>
        <taxon>Eukaryota</taxon>
        <taxon>Metamonada</taxon>
        <taxon>Preaxostyla</taxon>
        <taxon>Oxymonadida</taxon>
        <taxon>Streblomastigidae</taxon>
        <taxon>Streblomastix</taxon>
    </lineage>
</organism>